<feature type="transmembrane region" description="Helical" evidence="7">
    <location>
        <begin position="88"/>
        <end position="106"/>
    </location>
</feature>
<dbReference type="PANTHER" id="PTHR21624:SF1">
    <property type="entry name" value="ALKYLGLYCEROL MONOOXYGENASE"/>
    <property type="match status" value="1"/>
</dbReference>
<accession>A0A972VWI3</accession>
<keyword evidence="6 7" id="KW-0472">Membrane</keyword>
<dbReference type="EMBL" id="JABMOJ010000162">
    <property type="protein sequence ID" value="NQV64599.1"/>
    <property type="molecule type" value="Genomic_DNA"/>
</dbReference>
<evidence type="ECO:0000256" key="4">
    <source>
        <dbReference type="ARBA" id="ARBA00023002"/>
    </source>
</evidence>
<gene>
    <name evidence="9" type="ORF">HQ497_04465</name>
</gene>
<evidence type="ECO:0000256" key="6">
    <source>
        <dbReference type="ARBA" id="ARBA00023136"/>
    </source>
</evidence>
<feature type="domain" description="Fatty acid hydroxylase" evidence="8">
    <location>
        <begin position="92"/>
        <end position="226"/>
    </location>
</feature>
<dbReference type="GO" id="GO:0016020">
    <property type="term" value="C:membrane"/>
    <property type="evidence" value="ECO:0007669"/>
    <property type="project" value="GOC"/>
</dbReference>
<dbReference type="AlphaFoldDB" id="A0A972VWI3"/>
<dbReference type="GO" id="GO:0006643">
    <property type="term" value="P:membrane lipid metabolic process"/>
    <property type="evidence" value="ECO:0007669"/>
    <property type="project" value="TreeGrafter"/>
</dbReference>
<dbReference type="GO" id="GO:0005506">
    <property type="term" value="F:iron ion binding"/>
    <property type="evidence" value="ECO:0007669"/>
    <property type="project" value="InterPro"/>
</dbReference>
<proteinExistence type="predicted"/>
<evidence type="ECO:0000313" key="10">
    <source>
        <dbReference type="Proteomes" id="UP000754644"/>
    </source>
</evidence>
<dbReference type="Proteomes" id="UP000754644">
    <property type="component" value="Unassembled WGS sequence"/>
</dbReference>
<keyword evidence="5" id="KW-0443">Lipid metabolism</keyword>
<keyword evidence="2 7" id="KW-0812">Transmembrane</keyword>
<reference evidence="9" key="1">
    <citation type="submission" date="2020-05" db="EMBL/GenBank/DDBJ databases">
        <title>Sulfur intermediates as new biogeochemical hubs in an aquatic model microbial ecosystem.</title>
        <authorList>
            <person name="Vigneron A."/>
        </authorList>
    </citation>
    <scope>NUCLEOTIDE SEQUENCE</scope>
    <source>
        <strain evidence="9">Bin.250</strain>
    </source>
</reference>
<evidence type="ECO:0000256" key="5">
    <source>
        <dbReference type="ARBA" id="ARBA00023098"/>
    </source>
</evidence>
<keyword evidence="4" id="KW-0560">Oxidoreductase</keyword>
<feature type="transmembrane region" description="Helical" evidence="7">
    <location>
        <begin position="15"/>
        <end position="33"/>
    </location>
</feature>
<organism evidence="9 10">
    <name type="scientific">SAR86 cluster bacterium</name>
    <dbReference type="NCBI Taxonomy" id="2030880"/>
    <lineage>
        <taxon>Bacteria</taxon>
        <taxon>Pseudomonadati</taxon>
        <taxon>Pseudomonadota</taxon>
        <taxon>Gammaproteobacteria</taxon>
        <taxon>SAR86 cluster</taxon>
    </lineage>
</organism>
<name>A0A972VWI3_9GAMM</name>
<feature type="transmembrane region" description="Helical" evidence="7">
    <location>
        <begin position="54"/>
        <end position="76"/>
    </location>
</feature>
<feature type="transmembrane region" description="Helical" evidence="7">
    <location>
        <begin position="146"/>
        <end position="175"/>
    </location>
</feature>
<sequence>MIIDQVLGQLAQDNLVNFAAPLFALAIVIEIGLSRQQQRQLYNAADTLTSLAMLVFSAIAEFLPKIFAFMAFYALHEISPLRDLVGRQWWAWVALLLLDDFTYYWFHRANHEVRVFWAGHVPHHSSVSLNLGTALRQGVGERLHKFLFWLWLPLLGFDALMIFTMISLNLIYQFWVHTQLVRHLPAPIELIFNTPSHHRVHHASNLTYLDRNHAGVLVIWDRLFGTFAAERDDEPPVYGLTHNIDSQNPLTVATHEYAALWRDCRRATTWRDRLRYLCLAPGWRHDGEDRRASVLRQLRTDLKPLT</sequence>
<dbReference type="Pfam" id="PF04116">
    <property type="entry name" value="FA_hydroxylase"/>
    <property type="match status" value="1"/>
</dbReference>
<dbReference type="InterPro" id="IPR051689">
    <property type="entry name" value="Sterol_desaturase/TMEM195"/>
</dbReference>
<keyword evidence="3 7" id="KW-1133">Transmembrane helix</keyword>
<evidence type="ECO:0000259" key="8">
    <source>
        <dbReference type="Pfam" id="PF04116"/>
    </source>
</evidence>
<comment type="subcellular location">
    <subcellularLocation>
        <location evidence="1">Endomembrane system</location>
        <topology evidence="1">Multi-pass membrane protein</topology>
    </subcellularLocation>
</comment>
<dbReference type="GO" id="GO:0008610">
    <property type="term" value="P:lipid biosynthetic process"/>
    <property type="evidence" value="ECO:0007669"/>
    <property type="project" value="InterPro"/>
</dbReference>
<protein>
    <submittedName>
        <fullName evidence="9">Sterol desaturase family protein</fullName>
    </submittedName>
</protein>
<evidence type="ECO:0000256" key="7">
    <source>
        <dbReference type="SAM" id="Phobius"/>
    </source>
</evidence>
<dbReference type="PANTHER" id="PTHR21624">
    <property type="entry name" value="STEROL DESATURASE-RELATED PROTEIN"/>
    <property type="match status" value="1"/>
</dbReference>
<evidence type="ECO:0000256" key="1">
    <source>
        <dbReference type="ARBA" id="ARBA00004127"/>
    </source>
</evidence>
<evidence type="ECO:0000256" key="2">
    <source>
        <dbReference type="ARBA" id="ARBA00022692"/>
    </source>
</evidence>
<evidence type="ECO:0000256" key="3">
    <source>
        <dbReference type="ARBA" id="ARBA00022989"/>
    </source>
</evidence>
<comment type="caution">
    <text evidence="9">The sequence shown here is derived from an EMBL/GenBank/DDBJ whole genome shotgun (WGS) entry which is preliminary data.</text>
</comment>
<dbReference type="GO" id="GO:0012505">
    <property type="term" value="C:endomembrane system"/>
    <property type="evidence" value="ECO:0007669"/>
    <property type="project" value="UniProtKB-SubCell"/>
</dbReference>
<evidence type="ECO:0000313" key="9">
    <source>
        <dbReference type="EMBL" id="NQV64599.1"/>
    </source>
</evidence>
<dbReference type="GO" id="GO:0050479">
    <property type="term" value="F:glyceryl-ether monooxygenase activity"/>
    <property type="evidence" value="ECO:0007669"/>
    <property type="project" value="TreeGrafter"/>
</dbReference>
<dbReference type="InterPro" id="IPR006694">
    <property type="entry name" value="Fatty_acid_hydroxylase"/>
</dbReference>